<protein>
    <submittedName>
        <fullName evidence="1">Uncharacterized protein</fullName>
    </submittedName>
</protein>
<sequence>MTAPVLAYLTEACVHAGLPRTRVLVRRSREEAYRTVPAALLALTSGSLRRDGSRVQVGPERTTRTLYRGLVRARLELYARSQEELDRLLVGVLLYLWHTPLEAGGSYQAKLDEIALSYQDEEGFLLPENGLALEIPVEVYLLEGVDWVPVAVEVEGLVEEV</sequence>
<name>A0A7C2C256_9DEIN</name>
<comment type="caution">
    <text evidence="1">The sequence shown here is derived from an EMBL/GenBank/DDBJ whole genome shotgun (WGS) entry which is preliminary data.</text>
</comment>
<evidence type="ECO:0000313" key="1">
    <source>
        <dbReference type="EMBL" id="HEH82598.1"/>
    </source>
</evidence>
<accession>A0A7C2C256</accession>
<proteinExistence type="predicted"/>
<dbReference type="AlphaFoldDB" id="A0A7C2C256"/>
<gene>
    <name evidence="1" type="ORF">ENP73_06385</name>
</gene>
<reference evidence="1" key="1">
    <citation type="journal article" date="2020" name="mSystems">
        <title>Genome- and Community-Level Interaction Insights into Carbon Utilization and Element Cycling Functions of Hydrothermarchaeota in Hydrothermal Sediment.</title>
        <authorList>
            <person name="Zhou Z."/>
            <person name="Liu Y."/>
            <person name="Xu W."/>
            <person name="Pan J."/>
            <person name="Luo Z.H."/>
            <person name="Li M."/>
        </authorList>
    </citation>
    <scope>NUCLEOTIDE SEQUENCE [LARGE SCALE GENOMIC DNA]</scope>
    <source>
        <strain evidence="1">SpSt-246</strain>
    </source>
</reference>
<dbReference type="EMBL" id="DSKL01000247">
    <property type="protein sequence ID" value="HEH82598.1"/>
    <property type="molecule type" value="Genomic_DNA"/>
</dbReference>
<organism evidence="1">
    <name type="scientific">Thermus islandicus</name>
    <dbReference type="NCBI Taxonomy" id="540988"/>
    <lineage>
        <taxon>Bacteria</taxon>
        <taxon>Thermotogati</taxon>
        <taxon>Deinococcota</taxon>
        <taxon>Deinococci</taxon>
        <taxon>Thermales</taxon>
        <taxon>Thermaceae</taxon>
        <taxon>Thermus</taxon>
    </lineage>
</organism>